<dbReference type="Proteomes" id="UP000054383">
    <property type="component" value="Unassembled WGS sequence"/>
</dbReference>
<dbReference type="InterPro" id="IPR006597">
    <property type="entry name" value="Sel1-like"/>
</dbReference>
<evidence type="ECO:0000256" key="2">
    <source>
        <dbReference type="SAM" id="MobiDB-lite"/>
    </source>
</evidence>
<dbReference type="OrthoDB" id="272077at2759"/>
<feature type="region of interest" description="Disordered" evidence="2">
    <location>
        <begin position="667"/>
        <end position="702"/>
    </location>
</feature>
<protein>
    <submittedName>
        <fullName evidence="3">Protein SKT5</fullName>
    </submittedName>
</protein>
<dbReference type="SUPFAM" id="SSF81901">
    <property type="entry name" value="HCP-like"/>
    <property type="match status" value="1"/>
</dbReference>
<name>A0A0U1M9F7_TALIS</name>
<dbReference type="PANTHER" id="PTHR46430:SF1">
    <property type="entry name" value="CHITIN SYNTHASE REGULATOR SKT5-RELATED"/>
    <property type="match status" value="1"/>
</dbReference>
<feature type="compositionally biased region" description="Polar residues" evidence="2">
    <location>
        <begin position="141"/>
        <end position="152"/>
    </location>
</feature>
<dbReference type="OMA" id="KWMKRAT"/>
<accession>A0A0U1M9F7</accession>
<feature type="region of interest" description="Disordered" evidence="2">
    <location>
        <begin position="226"/>
        <end position="271"/>
    </location>
</feature>
<gene>
    <name evidence="3" type="ORF">PISL3812_08721</name>
</gene>
<dbReference type="Pfam" id="PF08238">
    <property type="entry name" value="Sel1"/>
    <property type="match status" value="7"/>
</dbReference>
<keyword evidence="4" id="KW-1185">Reference proteome</keyword>
<feature type="compositionally biased region" description="Pro residues" evidence="2">
    <location>
        <begin position="13"/>
        <end position="30"/>
    </location>
</feature>
<dbReference type="Gene3D" id="1.25.40.10">
    <property type="entry name" value="Tetratricopeptide repeat domain"/>
    <property type="match status" value="2"/>
</dbReference>
<feature type="region of interest" description="Disordered" evidence="2">
    <location>
        <begin position="1"/>
        <end position="75"/>
    </location>
</feature>
<dbReference type="SMART" id="SM00671">
    <property type="entry name" value="SEL1"/>
    <property type="match status" value="7"/>
</dbReference>
<dbReference type="PANTHER" id="PTHR46430">
    <property type="entry name" value="PROTEIN SKT5-RELATED"/>
    <property type="match status" value="1"/>
</dbReference>
<dbReference type="STRING" id="28573.A0A0U1M9F7"/>
<evidence type="ECO:0000313" key="3">
    <source>
        <dbReference type="EMBL" id="CRG91671.1"/>
    </source>
</evidence>
<feature type="compositionally biased region" description="Low complexity" evidence="2">
    <location>
        <begin position="667"/>
        <end position="676"/>
    </location>
</feature>
<reference evidence="3 4" key="1">
    <citation type="submission" date="2015-04" db="EMBL/GenBank/DDBJ databases">
        <authorList>
            <person name="Syromyatnikov M.Y."/>
            <person name="Popov V.N."/>
        </authorList>
    </citation>
    <scope>NUCLEOTIDE SEQUENCE [LARGE SCALE GENOMIC DNA]</scope>
    <source>
        <strain evidence="3">WF-38-12</strain>
    </source>
</reference>
<sequence>MASSIADRVHPSISPPPPVYIRASPPPPAPNSDLPEVPNMDLSEGPSSPTGIKRKPAPMSPLQVDNEAHMHQSPLSPVRIGDSVAIPQASSAVIENSDDIGNESSFLDQSFSDMNISAEAVPAPKFPARVDSMPPNAAANRHTSASTGSWSLVGNEKDDGSKPGSSTDRQDSVSKAYHNSNSSQGSLDSSQQMDYHPLQYHHRPFRDSPTGRRSGSSSAEYLANPNQLLAPGKLPRPVSAYSSTSDLRSRSPNYSPKIQARRSSNYSPDMRPMSTFVDLINTSYPQPTPSPAAKNSENLRMLLGNNVSLLSHKQTFEMYLGNVKKTNDSAVQYEFAVFMISAVQEMYSNQEEDAKPVSGEKDKGVAPDITRSRLLLEAKTILQRLADRSYPFAQYYLGDGYSSGLFNKGKVDHERALPLFVAASKHGHAEAAYRAGLCNEFGWGCRVDGPKAANFYRNAAVKNHPGALLRLGRACLSGDLGLGKRYREGLKWLKRAAEAADFQYNSAPFELGLLHENGFGDDVFKDEAYAAQLFTKSADLGHADANYRMGHAYEIGELNCPVDPALSIHFYTAAAQMGHPEAQLALCAWYMIGADPILEKDEMEAYEWARQAAMQGLPKAEYTFGFFTETGIGCHPDALEANVWYVKAADQGEPRAQTRLKTIRNAAAGADAMTAAKSRKKKDRSPSNTRGEKTKSKFFGIF</sequence>
<dbReference type="EMBL" id="CVMT01000010">
    <property type="protein sequence ID" value="CRG91671.1"/>
    <property type="molecule type" value="Genomic_DNA"/>
</dbReference>
<proteinExistence type="predicted"/>
<dbReference type="AlphaFoldDB" id="A0A0U1M9F7"/>
<feature type="region of interest" description="Disordered" evidence="2">
    <location>
        <begin position="126"/>
        <end position="191"/>
    </location>
</feature>
<evidence type="ECO:0000313" key="4">
    <source>
        <dbReference type="Proteomes" id="UP000054383"/>
    </source>
</evidence>
<evidence type="ECO:0000256" key="1">
    <source>
        <dbReference type="ARBA" id="ARBA00022737"/>
    </source>
</evidence>
<organism evidence="3 4">
    <name type="scientific">Talaromyces islandicus</name>
    <name type="common">Penicillium islandicum</name>
    <dbReference type="NCBI Taxonomy" id="28573"/>
    <lineage>
        <taxon>Eukaryota</taxon>
        <taxon>Fungi</taxon>
        <taxon>Dikarya</taxon>
        <taxon>Ascomycota</taxon>
        <taxon>Pezizomycotina</taxon>
        <taxon>Eurotiomycetes</taxon>
        <taxon>Eurotiomycetidae</taxon>
        <taxon>Eurotiales</taxon>
        <taxon>Trichocomaceae</taxon>
        <taxon>Talaromyces</taxon>
        <taxon>Talaromyces sect. Islandici</taxon>
    </lineage>
</organism>
<feature type="compositionally biased region" description="Low complexity" evidence="2">
    <location>
        <begin position="180"/>
        <end position="191"/>
    </location>
</feature>
<keyword evidence="1" id="KW-0677">Repeat</keyword>
<dbReference type="InterPro" id="IPR011990">
    <property type="entry name" value="TPR-like_helical_dom_sf"/>
</dbReference>
<feature type="compositionally biased region" description="Polar residues" evidence="2">
    <location>
        <begin position="240"/>
        <end position="267"/>
    </location>
</feature>
<dbReference type="InterPro" id="IPR051726">
    <property type="entry name" value="Chitin_Synth_Reg"/>
</dbReference>